<keyword evidence="1" id="KW-0472">Membrane</keyword>
<keyword evidence="1" id="KW-1133">Transmembrane helix</keyword>
<accession>A0A7G9RNJ7</accession>
<dbReference type="AlphaFoldDB" id="A0A7G9RNJ7"/>
<protein>
    <submittedName>
        <fullName evidence="3">IPTL-CTERM sorting domain-containing protein</fullName>
    </submittedName>
</protein>
<dbReference type="InterPro" id="IPR026442">
    <property type="entry name" value="IPTL_CTERM"/>
</dbReference>
<reference evidence="3 4" key="1">
    <citation type="submission" date="2020-08" db="EMBL/GenBank/DDBJ databases">
        <title>Genome sequence of Diaphorobacter ruginosibacter DSM 27467T.</title>
        <authorList>
            <person name="Hyun D.-W."/>
            <person name="Bae J.-W."/>
        </authorList>
    </citation>
    <scope>NUCLEOTIDE SEQUENCE [LARGE SCALE GENOMIC DNA]</scope>
    <source>
        <strain evidence="3 4">DSM 27467</strain>
    </source>
</reference>
<dbReference type="NCBIfam" id="TIGR04174">
    <property type="entry name" value="IPTL_CTERM"/>
    <property type="match status" value="1"/>
</dbReference>
<evidence type="ECO:0000259" key="2">
    <source>
        <dbReference type="Pfam" id="PF18203"/>
    </source>
</evidence>
<feature type="transmembrane region" description="Helical" evidence="1">
    <location>
        <begin position="22"/>
        <end position="40"/>
    </location>
</feature>
<keyword evidence="4" id="KW-1185">Reference proteome</keyword>
<gene>
    <name evidence="3" type="ORF">H9K76_22365</name>
</gene>
<evidence type="ECO:0000256" key="1">
    <source>
        <dbReference type="SAM" id="Phobius"/>
    </source>
</evidence>
<feature type="domain" description="IPTL-CTERM protein sorting" evidence="2">
    <location>
        <begin position="17"/>
        <end position="44"/>
    </location>
</feature>
<evidence type="ECO:0000313" key="3">
    <source>
        <dbReference type="EMBL" id="QNN57172.1"/>
    </source>
</evidence>
<name>A0A7G9RNJ7_9BURK</name>
<proteinExistence type="predicted"/>
<dbReference type="EMBL" id="CP060714">
    <property type="protein sequence ID" value="QNN57172.1"/>
    <property type="molecule type" value="Genomic_DNA"/>
</dbReference>
<sequence>MSFTVDQVPPTMPAQPTPVPTLGQWALMLLTLALAGLAAIRSRRT</sequence>
<keyword evidence="1" id="KW-0812">Transmembrane</keyword>
<dbReference type="Proteomes" id="UP000515811">
    <property type="component" value="Chromosome"/>
</dbReference>
<organism evidence="3 4">
    <name type="scientific">Diaphorobacter ruginosibacter</name>
    <dbReference type="NCBI Taxonomy" id="1715720"/>
    <lineage>
        <taxon>Bacteria</taxon>
        <taxon>Pseudomonadati</taxon>
        <taxon>Pseudomonadota</taxon>
        <taxon>Betaproteobacteria</taxon>
        <taxon>Burkholderiales</taxon>
        <taxon>Comamonadaceae</taxon>
        <taxon>Diaphorobacter</taxon>
    </lineage>
</organism>
<dbReference type="KEGG" id="drg:H9K76_22365"/>
<evidence type="ECO:0000313" key="4">
    <source>
        <dbReference type="Proteomes" id="UP000515811"/>
    </source>
</evidence>
<dbReference type="Pfam" id="PF18203">
    <property type="entry name" value="IPTL-CTERM"/>
    <property type="match status" value="1"/>
</dbReference>